<evidence type="ECO:0000313" key="2">
    <source>
        <dbReference type="Proteomes" id="UP000265515"/>
    </source>
</evidence>
<reference evidence="1 2" key="1">
    <citation type="journal article" date="2018" name="Cell">
        <title>The Chara Genome: Secondary Complexity and Implications for Plant Terrestrialization.</title>
        <authorList>
            <person name="Nishiyama T."/>
            <person name="Sakayama H."/>
            <person name="Vries J.D."/>
            <person name="Buschmann H."/>
            <person name="Saint-Marcoux D."/>
            <person name="Ullrich K.K."/>
            <person name="Haas F.B."/>
            <person name="Vanderstraeten L."/>
            <person name="Becker D."/>
            <person name="Lang D."/>
            <person name="Vosolsobe S."/>
            <person name="Rombauts S."/>
            <person name="Wilhelmsson P.K.I."/>
            <person name="Janitza P."/>
            <person name="Kern R."/>
            <person name="Heyl A."/>
            <person name="Rumpler F."/>
            <person name="Villalobos L.I.A.C."/>
            <person name="Clay J.M."/>
            <person name="Skokan R."/>
            <person name="Toyoda A."/>
            <person name="Suzuki Y."/>
            <person name="Kagoshima H."/>
            <person name="Schijlen E."/>
            <person name="Tajeshwar N."/>
            <person name="Catarino B."/>
            <person name="Hetherington A.J."/>
            <person name="Saltykova A."/>
            <person name="Bonnot C."/>
            <person name="Breuninger H."/>
            <person name="Symeonidi A."/>
            <person name="Radhakrishnan G.V."/>
            <person name="Van Nieuwerburgh F."/>
            <person name="Deforce D."/>
            <person name="Chang C."/>
            <person name="Karol K.G."/>
            <person name="Hedrich R."/>
            <person name="Ulvskov P."/>
            <person name="Glockner G."/>
            <person name="Delwiche C.F."/>
            <person name="Petrasek J."/>
            <person name="Van de Peer Y."/>
            <person name="Friml J."/>
            <person name="Beilby M."/>
            <person name="Dolan L."/>
            <person name="Kohara Y."/>
            <person name="Sugano S."/>
            <person name="Fujiyama A."/>
            <person name="Delaux P.-M."/>
            <person name="Quint M."/>
            <person name="TheiBen G."/>
            <person name="Hagemann M."/>
            <person name="Harholt J."/>
            <person name="Dunand C."/>
            <person name="Zachgo S."/>
            <person name="Langdale J."/>
            <person name="Maumus F."/>
            <person name="Straeten D.V.D."/>
            <person name="Gould S.B."/>
            <person name="Rensing S.A."/>
        </authorList>
    </citation>
    <scope>NUCLEOTIDE SEQUENCE [LARGE SCALE GENOMIC DNA]</scope>
    <source>
        <strain evidence="1 2">S276</strain>
    </source>
</reference>
<evidence type="ECO:0000313" key="1">
    <source>
        <dbReference type="EMBL" id="GBG69011.1"/>
    </source>
</evidence>
<accession>A0A388KG43</accession>
<keyword evidence="2" id="KW-1185">Reference proteome</keyword>
<name>A0A388KG43_CHABU</name>
<dbReference type="Gramene" id="GBG69011">
    <property type="protein sequence ID" value="GBG69011"/>
    <property type="gene ID" value="CBR_g3711"/>
</dbReference>
<protein>
    <submittedName>
        <fullName evidence="1">Uncharacterized protein</fullName>
    </submittedName>
</protein>
<gene>
    <name evidence="1" type="ORF">CBR_g3711</name>
</gene>
<dbReference type="Proteomes" id="UP000265515">
    <property type="component" value="Unassembled WGS sequence"/>
</dbReference>
<organism evidence="1 2">
    <name type="scientific">Chara braunii</name>
    <name type="common">Braun's stonewort</name>
    <dbReference type="NCBI Taxonomy" id="69332"/>
    <lineage>
        <taxon>Eukaryota</taxon>
        <taxon>Viridiplantae</taxon>
        <taxon>Streptophyta</taxon>
        <taxon>Charophyceae</taxon>
        <taxon>Charales</taxon>
        <taxon>Characeae</taxon>
        <taxon>Chara</taxon>
    </lineage>
</organism>
<dbReference type="EMBL" id="BFEA01000109">
    <property type="protein sequence ID" value="GBG69011.1"/>
    <property type="molecule type" value="Genomic_DNA"/>
</dbReference>
<comment type="caution">
    <text evidence="1">The sequence shown here is derived from an EMBL/GenBank/DDBJ whole genome shotgun (WGS) entry which is preliminary data.</text>
</comment>
<dbReference type="AlphaFoldDB" id="A0A388KG43"/>
<sequence length="134" mass="14775">MTHVNEAGLSTRRLCGASAGTWTLVILLHKFLPAIGLLLCWDFGHCSTILVRSIVADPLQTWHSSCDDSRGTLGALCLLWNADRDGTGVGVDRIGTELSSVFKASRVNKQWICRTSDPMLDVLQNYGNCERRLE</sequence>
<proteinExistence type="predicted"/>